<reference evidence="6 7" key="1">
    <citation type="submission" date="2018-01" db="EMBL/GenBank/DDBJ databases">
        <title>Genome Sequencing and Assembly of Anaerobacter polyendosporus strain CT4.</title>
        <authorList>
            <person name="Tachaapaikoon C."/>
            <person name="Sutheeworapong S."/>
            <person name="Jenjaroenpun P."/>
            <person name="Wongsurawat T."/>
            <person name="Nookeaw I."/>
            <person name="Cheawchanlertfa P."/>
            <person name="Kosugi A."/>
            <person name="Cheevadhanarak S."/>
            <person name="Ratanakhanokchai K."/>
        </authorList>
    </citation>
    <scope>NUCLEOTIDE SEQUENCE [LARGE SCALE GENOMIC DNA]</scope>
    <source>
        <strain evidence="6 7">CT4</strain>
    </source>
</reference>
<keyword evidence="7" id="KW-1185">Reference proteome</keyword>
<comment type="similarity">
    <text evidence="1">Belongs to the sigma-70 factor family. ECF subfamily.</text>
</comment>
<organism evidence="6 7">
    <name type="scientific">Clostridium manihotivorum</name>
    <dbReference type="NCBI Taxonomy" id="2320868"/>
    <lineage>
        <taxon>Bacteria</taxon>
        <taxon>Bacillati</taxon>
        <taxon>Bacillota</taxon>
        <taxon>Clostridia</taxon>
        <taxon>Eubacteriales</taxon>
        <taxon>Clostridiaceae</taxon>
        <taxon>Clostridium</taxon>
    </lineage>
</organism>
<evidence type="ECO:0000256" key="2">
    <source>
        <dbReference type="ARBA" id="ARBA00023015"/>
    </source>
</evidence>
<dbReference type="InterPro" id="IPR013325">
    <property type="entry name" value="RNA_pol_sigma_r2"/>
</dbReference>
<dbReference type="PROSITE" id="PS00622">
    <property type="entry name" value="HTH_LUXR_1"/>
    <property type="match status" value="1"/>
</dbReference>
<dbReference type="InterPro" id="IPR036388">
    <property type="entry name" value="WH-like_DNA-bd_sf"/>
</dbReference>
<keyword evidence="3" id="KW-0731">Sigma factor</keyword>
<evidence type="ECO:0000256" key="4">
    <source>
        <dbReference type="ARBA" id="ARBA00023163"/>
    </source>
</evidence>
<keyword evidence="4" id="KW-0804">Transcription</keyword>
<dbReference type="GO" id="GO:0006352">
    <property type="term" value="P:DNA-templated transcription initiation"/>
    <property type="evidence" value="ECO:0007669"/>
    <property type="project" value="InterPro"/>
</dbReference>
<dbReference type="InterPro" id="IPR014284">
    <property type="entry name" value="RNA_pol_sigma-70_dom"/>
</dbReference>
<protein>
    <submittedName>
        <fullName evidence="6">RNA polymerase subunit sigma-24</fullName>
    </submittedName>
</protein>
<evidence type="ECO:0000256" key="1">
    <source>
        <dbReference type="ARBA" id="ARBA00010641"/>
    </source>
</evidence>
<dbReference type="EMBL" id="CP025746">
    <property type="protein sequence ID" value="QAA34432.1"/>
    <property type="molecule type" value="Genomic_DNA"/>
</dbReference>
<dbReference type="InterPro" id="IPR007627">
    <property type="entry name" value="RNA_pol_sigma70_r2"/>
</dbReference>
<dbReference type="GO" id="GO:0016987">
    <property type="term" value="F:sigma factor activity"/>
    <property type="evidence" value="ECO:0007669"/>
    <property type="project" value="UniProtKB-KW"/>
</dbReference>
<accession>A0A3R5QX83</accession>
<evidence type="ECO:0000259" key="5">
    <source>
        <dbReference type="PROSITE" id="PS00622"/>
    </source>
</evidence>
<dbReference type="RefSeq" id="WP_128215147.1">
    <property type="nucleotide sequence ID" value="NZ_CP025746.1"/>
</dbReference>
<keyword evidence="2" id="KW-0805">Transcription regulation</keyword>
<dbReference type="NCBIfam" id="TIGR02937">
    <property type="entry name" value="sigma70-ECF"/>
    <property type="match status" value="1"/>
</dbReference>
<dbReference type="SUPFAM" id="SSF88659">
    <property type="entry name" value="Sigma3 and sigma4 domains of RNA polymerase sigma factors"/>
    <property type="match status" value="1"/>
</dbReference>
<dbReference type="Pfam" id="PF04542">
    <property type="entry name" value="Sigma70_r2"/>
    <property type="match status" value="1"/>
</dbReference>
<evidence type="ECO:0000256" key="3">
    <source>
        <dbReference type="ARBA" id="ARBA00023082"/>
    </source>
</evidence>
<dbReference type="KEGG" id="cmah:C1I91_23875"/>
<dbReference type="InterPro" id="IPR039425">
    <property type="entry name" value="RNA_pol_sigma-70-like"/>
</dbReference>
<dbReference type="Gene3D" id="1.10.10.10">
    <property type="entry name" value="Winged helix-like DNA-binding domain superfamily/Winged helix DNA-binding domain"/>
    <property type="match status" value="1"/>
</dbReference>
<dbReference type="InterPro" id="IPR013324">
    <property type="entry name" value="RNA_pol_sigma_r3/r4-like"/>
</dbReference>
<dbReference type="Pfam" id="PF08281">
    <property type="entry name" value="Sigma70_r4_2"/>
    <property type="match status" value="1"/>
</dbReference>
<dbReference type="Gene3D" id="1.10.1740.10">
    <property type="match status" value="1"/>
</dbReference>
<dbReference type="GO" id="GO:0003677">
    <property type="term" value="F:DNA binding"/>
    <property type="evidence" value="ECO:0007669"/>
    <property type="project" value="InterPro"/>
</dbReference>
<dbReference type="CDD" id="cd06171">
    <property type="entry name" value="Sigma70_r4"/>
    <property type="match status" value="1"/>
</dbReference>
<dbReference type="PANTHER" id="PTHR43133:SF51">
    <property type="entry name" value="RNA POLYMERASE SIGMA FACTOR"/>
    <property type="match status" value="1"/>
</dbReference>
<dbReference type="InterPro" id="IPR013249">
    <property type="entry name" value="RNA_pol_sigma70_r4_t2"/>
</dbReference>
<proteinExistence type="inferred from homology"/>
<dbReference type="InterPro" id="IPR000792">
    <property type="entry name" value="Tscrpt_reg_LuxR_C"/>
</dbReference>
<dbReference type="Proteomes" id="UP000286268">
    <property type="component" value="Chromosome"/>
</dbReference>
<dbReference type="AlphaFoldDB" id="A0A3R5QX83"/>
<evidence type="ECO:0000313" key="6">
    <source>
        <dbReference type="EMBL" id="QAA34432.1"/>
    </source>
</evidence>
<dbReference type="OrthoDB" id="9784984at2"/>
<dbReference type="PANTHER" id="PTHR43133">
    <property type="entry name" value="RNA POLYMERASE ECF-TYPE SIGMA FACTO"/>
    <property type="match status" value="1"/>
</dbReference>
<evidence type="ECO:0000313" key="7">
    <source>
        <dbReference type="Proteomes" id="UP000286268"/>
    </source>
</evidence>
<gene>
    <name evidence="6" type="ORF">C1I91_23875</name>
</gene>
<name>A0A3R5QX83_9CLOT</name>
<feature type="domain" description="HTH luxR-type" evidence="5">
    <location>
        <begin position="152"/>
        <end position="179"/>
    </location>
</feature>
<sequence>MYFDEVGDGIFNLDEKIAVFENNITLAKDGNKEAFISIIEEYKADLYRMGRTILDNDEDIGDAMQETVLKAYKSLKSLKNLHSFKTWLIKIMVNECNNILRSKKRLVFFNKETDKEEAYIDNYNLEKQPVLEAIKSLELKYREPILLYYYEDLSVKEISKCLGISEGTVKSRLARARFKLFHLLREVRG</sequence>
<dbReference type="SUPFAM" id="SSF88946">
    <property type="entry name" value="Sigma2 domain of RNA polymerase sigma factors"/>
    <property type="match status" value="1"/>
</dbReference>